<gene>
    <name evidence="1" type="ORF">FD19_GL001240</name>
</gene>
<protein>
    <submittedName>
        <fullName evidence="1">Uncharacterized protein</fullName>
    </submittedName>
</protein>
<dbReference type="Proteomes" id="UP000051789">
    <property type="component" value="Unassembled WGS sequence"/>
</dbReference>
<dbReference type="AlphaFoldDB" id="A0A0R2C5P8"/>
<dbReference type="EMBL" id="AYZK01000003">
    <property type="protein sequence ID" value="KRM87089.1"/>
    <property type="molecule type" value="Genomic_DNA"/>
</dbReference>
<organism evidence="1 2">
    <name type="scientific">Lacticaseibacillus thailandensis DSM 22698 = JCM 13996</name>
    <dbReference type="NCBI Taxonomy" id="1423810"/>
    <lineage>
        <taxon>Bacteria</taxon>
        <taxon>Bacillati</taxon>
        <taxon>Bacillota</taxon>
        <taxon>Bacilli</taxon>
        <taxon>Lactobacillales</taxon>
        <taxon>Lactobacillaceae</taxon>
        <taxon>Lacticaseibacillus</taxon>
    </lineage>
</organism>
<accession>A0A0R2C5P8</accession>
<reference evidence="1 2" key="1">
    <citation type="journal article" date="2015" name="Genome Announc.">
        <title>Expanding the biotechnology potential of lactobacilli through comparative genomics of 213 strains and associated genera.</title>
        <authorList>
            <person name="Sun Z."/>
            <person name="Harris H.M."/>
            <person name="McCann A."/>
            <person name="Guo C."/>
            <person name="Argimon S."/>
            <person name="Zhang W."/>
            <person name="Yang X."/>
            <person name="Jeffery I.B."/>
            <person name="Cooney J.C."/>
            <person name="Kagawa T.F."/>
            <person name="Liu W."/>
            <person name="Song Y."/>
            <person name="Salvetti E."/>
            <person name="Wrobel A."/>
            <person name="Rasinkangas P."/>
            <person name="Parkhill J."/>
            <person name="Rea M.C."/>
            <person name="O'Sullivan O."/>
            <person name="Ritari J."/>
            <person name="Douillard F.P."/>
            <person name="Paul Ross R."/>
            <person name="Yang R."/>
            <person name="Briner A.E."/>
            <person name="Felis G.E."/>
            <person name="de Vos W.M."/>
            <person name="Barrangou R."/>
            <person name="Klaenhammer T.R."/>
            <person name="Caufield P.W."/>
            <person name="Cui Y."/>
            <person name="Zhang H."/>
            <person name="O'Toole P.W."/>
        </authorList>
    </citation>
    <scope>NUCLEOTIDE SEQUENCE [LARGE SCALE GENOMIC DNA]</scope>
    <source>
        <strain evidence="1 2">DSM 22698</strain>
    </source>
</reference>
<name>A0A0R2C5P8_9LACO</name>
<sequence>MVARHYLKEYTARGLAAPTATDGQWQILADMKTAGWHLPLPIPSSVQLRLTTLFLPQMMANVPDDPDPKLITLLENYAWWLDDQRFYYGWYEDSPFTDEELSSPEQQTAWREFQAEAAADAKKICTAIFGTGIPVASRNLDDDVCTEENWPLLTVLTNLRWHHIPYRFIPNNAATPQTGGELRVAGLCLYYTLYDFDALPRIELDYLDYLPN</sequence>
<evidence type="ECO:0000313" key="2">
    <source>
        <dbReference type="Proteomes" id="UP000051789"/>
    </source>
</evidence>
<comment type="caution">
    <text evidence="1">The sequence shown here is derived from an EMBL/GenBank/DDBJ whole genome shotgun (WGS) entry which is preliminary data.</text>
</comment>
<dbReference type="PATRIC" id="fig|1423810.4.peg.1276"/>
<evidence type="ECO:0000313" key="1">
    <source>
        <dbReference type="EMBL" id="KRM87089.1"/>
    </source>
</evidence>
<keyword evidence="2" id="KW-1185">Reference proteome</keyword>
<proteinExistence type="predicted"/>